<dbReference type="eggNOG" id="arCOG04559">
    <property type="taxonomic scope" value="Archaea"/>
</dbReference>
<dbReference type="RefSeq" id="WP_012619288.1">
    <property type="nucleotide sequence ID" value="NC_011832.1"/>
</dbReference>
<dbReference type="GO" id="GO:0005886">
    <property type="term" value="C:plasma membrane"/>
    <property type="evidence" value="ECO:0007669"/>
    <property type="project" value="UniProtKB-SubCell"/>
</dbReference>
<keyword evidence="3" id="KW-1003">Cell membrane</keyword>
<dbReference type="InterPro" id="IPR037185">
    <property type="entry name" value="EmrE-like"/>
</dbReference>
<gene>
    <name evidence="8" type="ordered locus">Mpal_2705</name>
</gene>
<organism evidence="8 9">
    <name type="scientific">Methanosphaerula palustris (strain ATCC BAA-1556 / DSM 19958 / E1-9c)</name>
    <dbReference type="NCBI Taxonomy" id="521011"/>
    <lineage>
        <taxon>Archaea</taxon>
        <taxon>Methanobacteriati</taxon>
        <taxon>Methanobacteriota</taxon>
        <taxon>Stenosarchaea group</taxon>
        <taxon>Methanomicrobia</taxon>
        <taxon>Methanomicrobiales</taxon>
        <taxon>Methanoregulaceae</taxon>
        <taxon>Methanosphaerula</taxon>
    </lineage>
</organism>
<dbReference type="KEGG" id="mpl:Mpal_2705"/>
<evidence type="ECO:0000256" key="6">
    <source>
        <dbReference type="ARBA" id="ARBA00023136"/>
    </source>
</evidence>
<proteinExistence type="predicted"/>
<feature type="transmembrane region" description="Helical" evidence="7">
    <location>
        <begin position="28"/>
        <end position="47"/>
    </location>
</feature>
<comment type="subcellular location">
    <subcellularLocation>
        <location evidence="1">Cell membrane</location>
        <topology evidence="1">Multi-pass membrane protein</topology>
    </subcellularLocation>
</comment>
<keyword evidence="4 7" id="KW-0812">Transmembrane</keyword>
<evidence type="ECO:0000256" key="2">
    <source>
        <dbReference type="ARBA" id="ARBA00022448"/>
    </source>
</evidence>
<keyword evidence="2" id="KW-0813">Transport</keyword>
<evidence type="ECO:0000256" key="4">
    <source>
        <dbReference type="ARBA" id="ARBA00022692"/>
    </source>
</evidence>
<dbReference type="PANTHER" id="PTHR30561">
    <property type="entry name" value="SMR FAMILY PROTON-DEPENDENT DRUG EFFLUX TRANSPORTER SUGE"/>
    <property type="match status" value="1"/>
</dbReference>
<evidence type="ECO:0000256" key="3">
    <source>
        <dbReference type="ARBA" id="ARBA00022475"/>
    </source>
</evidence>
<feature type="transmembrane region" description="Helical" evidence="7">
    <location>
        <begin position="54"/>
        <end position="71"/>
    </location>
</feature>
<keyword evidence="5 7" id="KW-1133">Transmembrane helix</keyword>
<dbReference type="EMBL" id="CP001338">
    <property type="protein sequence ID" value="ACL17969.1"/>
    <property type="molecule type" value="Genomic_DNA"/>
</dbReference>
<sequence>MGLPDDRGDLRGGLGGANQYPYGFTRPFPTLITLVTMGLSVYFLSLATRSLPLGTAYAVWTGTVIAGMILFNEPRGLARFLCILLILAGIAGLNLTVQQ</sequence>
<evidence type="ECO:0000256" key="5">
    <source>
        <dbReference type="ARBA" id="ARBA00022989"/>
    </source>
</evidence>
<evidence type="ECO:0000256" key="1">
    <source>
        <dbReference type="ARBA" id="ARBA00004651"/>
    </source>
</evidence>
<evidence type="ECO:0000313" key="8">
    <source>
        <dbReference type="EMBL" id="ACL17969.1"/>
    </source>
</evidence>
<reference evidence="8 9" key="1">
    <citation type="journal article" date="2015" name="Genome Announc.">
        <title>Complete Genome Sequence of Methanosphaerula palustris E1-9CT, a Hydrogenotrophic Methanogen Isolated from a Minerotrophic Fen Peatland.</title>
        <authorList>
            <person name="Cadillo-Quiroz H."/>
            <person name="Browne P."/>
            <person name="Kyrpides N."/>
            <person name="Woyke T."/>
            <person name="Goodwin L."/>
            <person name="Detter C."/>
            <person name="Yavitt J.B."/>
            <person name="Zinder S.H."/>
        </authorList>
    </citation>
    <scope>NUCLEOTIDE SEQUENCE [LARGE SCALE GENOMIC DNA]</scope>
    <source>
        <strain evidence="9">ATCC BAA-1556 / DSM 19958 / E1-9c</strain>
    </source>
</reference>
<keyword evidence="6 7" id="KW-0472">Membrane</keyword>
<dbReference type="AlphaFoldDB" id="B8GFT6"/>
<dbReference type="SUPFAM" id="SSF103481">
    <property type="entry name" value="Multidrug resistance efflux transporter EmrE"/>
    <property type="match status" value="1"/>
</dbReference>
<dbReference type="GeneID" id="7270813"/>
<accession>B8GFT6</accession>
<dbReference type="PANTHER" id="PTHR30561:SF0">
    <property type="entry name" value="GUANIDINIUM EXPORTER"/>
    <property type="match status" value="1"/>
</dbReference>
<dbReference type="InterPro" id="IPR000390">
    <property type="entry name" value="Small_drug/metabolite_transptr"/>
</dbReference>
<dbReference type="GO" id="GO:0022857">
    <property type="term" value="F:transmembrane transporter activity"/>
    <property type="evidence" value="ECO:0007669"/>
    <property type="project" value="InterPro"/>
</dbReference>
<feature type="transmembrane region" description="Helical" evidence="7">
    <location>
        <begin position="77"/>
        <end position="97"/>
    </location>
</feature>
<protein>
    <submittedName>
        <fullName evidence="8">Small multidrug resistance protein</fullName>
    </submittedName>
</protein>
<dbReference type="HOGENOM" id="CLU_133067_1_2_2"/>
<dbReference type="STRING" id="521011.Mpal_2705"/>
<dbReference type="Pfam" id="PF00893">
    <property type="entry name" value="Multi_Drug_Res"/>
    <property type="match status" value="1"/>
</dbReference>
<evidence type="ECO:0000313" key="9">
    <source>
        <dbReference type="Proteomes" id="UP000002457"/>
    </source>
</evidence>
<name>B8GFT6_METPE</name>
<keyword evidence="9" id="KW-1185">Reference proteome</keyword>
<dbReference type="Gene3D" id="1.10.3730.20">
    <property type="match status" value="1"/>
</dbReference>
<evidence type="ECO:0000256" key="7">
    <source>
        <dbReference type="SAM" id="Phobius"/>
    </source>
</evidence>
<dbReference type="Proteomes" id="UP000002457">
    <property type="component" value="Chromosome"/>
</dbReference>
<dbReference type="InterPro" id="IPR045324">
    <property type="entry name" value="Small_multidrug_res"/>
</dbReference>